<organism evidence="1 2">
    <name type="scientific">Streptomyces lunaelactis</name>
    <dbReference type="NCBI Taxonomy" id="1535768"/>
    <lineage>
        <taxon>Bacteria</taxon>
        <taxon>Bacillati</taxon>
        <taxon>Actinomycetota</taxon>
        <taxon>Actinomycetes</taxon>
        <taxon>Kitasatosporales</taxon>
        <taxon>Streptomycetaceae</taxon>
        <taxon>Streptomyces</taxon>
    </lineage>
</organism>
<gene>
    <name evidence="1" type="ORF">SLUN_35990</name>
</gene>
<name>A0A2R4TCD3_9ACTN</name>
<dbReference type="AlphaFoldDB" id="A0A2R4TCD3"/>
<protein>
    <submittedName>
        <fullName evidence="1">Uncharacterized protein</fullName>
    </submittedName>
</protein>
<dbReference type="Pfam" id="PF19817">
    <property type="entry name" value="DUF6300"/>
    <property type="match status" value="1"/>
</dbReference>
<keyword evidence="2" id="KW-1185">Reference proteome</keyword>
<dbReference type="Proteomes" id="UP000244201">
    <property type="component" value="Chromosome"/>
</dbReference>
<dbReference type="RefSeq" id="WP_108154079.1">
    <property type="nucleotide sequence ID" value="NZ_CP026304.1"/>
</dbReference>
<evidence type="ECO:0000313" key="2">
    <source>
        <dbReference type="Proteomes" id="UP000244201"/>
    </source>
</evidence>
<proteinExistence type="predicted"/>
<dbReference type="GeneID" id="55660653"/>
<dbReference type="KEGG" id="slk:SLUN_35990"/>
<evidence type="ECO:0000313" key="1">
    <source>
        <dbReference type="EMBL" id="AVZ76789.1"/>
    </source>
</evidence>
<accession>A0A2R4TCD3</accession>
<sequence>MDRVELAETLPSCSRCGGSLTTSGVMPHEDASGFPIHLELCSSCDTDKPAAGALLRWFATGGGHDMARVHEGADLMTEWTKEAMAEQGWIWSDHNGR</sequence>
<dbReference type="OrthoDB" id="4241965at2"/>
<reference evidence="1 2" key="1">
    <citation type="submission" date="2018-01" db="EMBL/GenBank/DDBJ databases">
        <title>Complete genome sequence of Streptomyces lunaelactis MM109T, a Ferroverdin A producer isolated from cave moonmilk deposits.</title>
        <authorList>
            <person name="Naome A."/>
            <person name="Martinet L."/>
            <person name="Maciejewska M."/>
            <person name="Anderssen S."/>
            <person name="Adam D."/>
            <person name="Tenconi E."/>
            <person name="Deflandre B."/>
            <person name="Arguelles-Arias A."/>
            <person name="Calusinska M."/>
            <person name="Copieters W."/>
            <person name="Karim L."/>
            <person name="Hanikenne M."/>
            <person name="Baurain D."/>
            <person name="van Wezel G."/>
            <person name="Smargiasso N."/>
            <person name="de Pauw E."/>
            <person name="Delfosse P."/>
            <person name="Rigali S."/>
        </authorList>
    </citation>
    <scope>NUCLEOTIDE SEQUENCE [LARGE SCALE GENOMIC DNA]</scope>
    <source>
        <strain evidence="1 2">MM109</strain>
    </source>
</reference>
<dbReference type="InterPro" id="IPR046267">
    <property type="entry name" value="DUF6300"/>
</dbReference>
<dbReference type="EMBL" id="CP026304">
    <property type="protein sequence ID" value="AVZ76789.1"/>
    <property type="molecule type" value="Genomic_DNA"/>
</dbReference>